<evidence type="ECO:0000313" key="2">
    <source>
        <dbReference type="Proteomes" id="UP001189303"/>
    </source>
</evidence>
<dbReference type="Proteomes" id="UP001189303">
    <property type="component" value="Unassembled WGS sequence"/>
</dbReference>
<sequence length="247" mass="25933">MPSPASGQERPFDVRLPRETSNVVCHFTSNNKMNLDTTLRIRCGLIVTAVVVALPACSGVDPSTLRRPSRPAELTLTKAVVWTYKEAPLRPVTYNGSISPGKYVAEYESPSGTYFWGPPGCFASEAIAVSADDQRAALGKVFENDCGLFVPTNKAEAVKLYGHIGSQIRQRGTGHQASPLTDEAVAGGVQQALNPPVVAAAPVGAVAAGGAMGGAIVGGIIASSQGNLNFFRQQPATEELRKALRAD</sequence>
<keyword evidence="2" id="KW-1185">Reference proteome</keyword>
<evidence type="ECO:0000313" key="1">
    <source>
        <dbReference type="EMBL" id="CAJ0733430.1"/>
    </source>
</evidence>
<reference evidence="1 2" key="1">
    <citation type="submission" date="2023-07" db="EMBL/GenBank/DDBJ databases">
        <authorList>
            <person name="Peeters C."/>
        </authorList>
    </citation>
    <scope>NUCLEOTIDE SEQUENCE [LARGE SCALE GENOMIC DNA]</scope>
    <source>
        <strain evidence="1 2">R-38712</strain>
    </source>
</reference>
<evidence type="ECO:0008006" key="3">
    <source>
        <dbReference type="Google" id="ProtNLM"/>
    </source>
</evidence>
<dbReference type="EMBL" id="CATWFT010000036">
    <property type="protein sequence ID" value="CAJ0733430.1"/>
    <property type="molecule type" value="Genomic_DNA"/>
</dbReference>
<protein>
    <recommendedName>
        <fullName evidence="3">Lipoprotein</fullName>
    </recommendedName>
</protein>
<proteinExistence type="predicted"/>
<organism evidence="1 2">
    <name type="scientific">Ralstonia pickettii</name>
    <name type="common">Burkholderia pickettii</name>
    <dbReference type="NCBI Taxonomy" id="329"/>
    <lineage>
        <taxon>Bacteria</taxon>
        <taxon>Pseudomonadati</taxon>
        <taxon>Pseudomonadota</taxon>
        <taxon>Betaproteobacteria</taxon>
        <taxon>Burkholderiales</taxon>
        <taxon>Burkholderiaceae</taxon>
        <taxon>Ralstonia</taxon>
    </lineage>
</organism>
<comment type="caution">
    <text evidence="1">The sequence shown here is derived from an EMBL/GenBank/DDBJ whole genome shotgun (WGS) entry which is preliminary data.</text>
</comment>
<gene>
    <name evidence="1" type="ORF">R38712_05250</name>
</gene>
<name>A0ABN9I998_RALPI</name>
<accession>A0ABN9I998</accession>